<keyword evidence="5" id="KW-0325">Glycoprotein</keyword>
<evidence type="ECO:0000256" key="2">
    <source>
        <dbReference type="ARBA" id="ARBA00022670"/>
    </source>
</evidence>
<evidence type="ECO:0000256" key="1">
    <source>
        <dbReference type="ARBA" id="ARBA00011079"/>
    </source>
</evidence>
<dbReference type="GO" id="GO:0004180">
    <property type="term" value="F:carboxypeptidase activity"/>
    <property type="evidence" value="ECO:0007669"/>
    <property type="project" value="UniProtKB-KW"/>
</dbReference>
<gene>
    <name evidence="6" type="ORF">B0T24DRAFT_661294</name>
</gene>
<protein>
    <submittedName>
        <fullName evidence="6">Serine carboxypeptidase S28-domain-containing protein</fullName>
    </submittedName>
</protein>
<accession>A0AAE0NJJ0</accession>
<dbReference type="GO" id="GO:0006508">
    <property type="term" value="P:proteolysis"/>
    <property type="evidence" value="ECO:0007669"/>
    <property type="project" value="UniProtKB-KW"/>
</dbReference>
<organism evidence="6 7">
    <name type="scientific">Lasiosphaeria ovina</name>
    <dbReference type="NCBI Taxonomy" id="92902"/>
    <lineage>
        <taxon>Eukaryota</taxon>
        <taxon>Fungi</taxon>
        <taxon>Dikarya</taxon>
        <taxon>Ascomycota</taxon>
        <taxon>Pezizomycotina</taxon>
        <taxon>Sordariomycetes</taxon>
        <taxon>Sordariomycetidae</taxon>
        <taxon>Sordariales</taxon>
        <taxon>Lasiosphaeriaceae</taxon>
        <taxon>Lasiosphaeria</taxon>
    </lineage>
</organism>
<keyword evidence="3" id="KW-0732">Signal</keyword>
<dbReference type="SUPFAM" id="SSF53474">
    <property type="entry name" value="alpha/beta-Hydrolases"/>
    <property type="match status" value="1"/>
</dbReference>
<dbReference type="GO" id="GO:0008239">
    <property type="term" value="F:dipeptidyl-peptidase activity"/>
    <property type="evidence" value="ECO:0007669"/>
    <property type="project" value="TreeGrafter"/>
</dbReference>
<dbReference type="EMBL" id="JAULSN010000001">
    <property type="protein sequence ID" value="KAK3382617.1"/>
    <property type="molecule type" value="Genomic_DNA"/>
</dbReference>
<evidence type="ECO:0000313" key="6">
    <source>
        <dbReference type="EMBL" id="KAK3382617.1"/>
    </source>
</evidence>
<keyword evidence="2" id="KW-0645">Protease</keyword>
<keyword evidence="6" id="KW-0121">Carboxypeptidase</keyword>
<dbReference type="Gene3D" id="3.40.50.1820">
    <property type="entry name" value="alpha/beta hydrolase"/>
    <property type="match status" value="2"/>
</dbReference>
<dbReference type="PANTHER" id="PTHR11010:SF23">
    <property type="entry name" value="SERINE PEPTIDASE"/>
    <property type="match status" value="1"/>
</dbReference>
<dbReference type="GO" id="GO:0070008">
    <property type="term" value="F:serine-type exopeptidase activity"/>
    <property type="evidence" value="ECO:0007669"/>
    <property type="project" value="InterPro"/>
</dbReference>
<keyword evidence="7" id="KW-1185">Reference proteome</keyword>
<dbReference type="Pfam" id="PF05577">
    <property type="entry name" value="Peptidase_S28"/>
    <property type="match status" value="1"/>
</dbReference>
<dbReference type="InterPro" id="IPR008758">
    <property type="entry name" value="Peptidase_S28"/>
</dbReference>
<evidence type="ECO:0000256" key="3">
    <source>
        <dbReference type="ARBA" id="ARBA00022729"/>
    </source>
</evidence>
<reference evidence="6" key="1">
    <citation type="journal article" date="2023" name="Mol. Phylogenet. Evol.">
        <title>Genome-scale phylogeny and comparative genomics of the fungal order Sordariales.</title>
        <authorList>
            <person name="Hensen N."/>
            <person name="Bonometti L."/>
            <person name="Westerberg I."/>
            <person name="Brannstrom I.O."/>
            <person name="Guillou S."/>
            <person name="Cros-Aarteil S."/>
            <person name="Calhoun S."/>
            <person name="Haridas S."/>
            <person name="Kuo A."/>
            <person name="Mondo S."/>
            <person name="Pangilinan J."/>
            <person name="Riley R."/>
            <person name="LaButti K."/>
            <person name="Andreopoulos B."/>
            <person name="Lipzen A."/>
            <person name="Chen C."/>
            <person name="Yan M."/>
            <person name="Daum C."/>
            <person name="Ng V."/>
            <person name="Clum A."/>
            <person name="Steindorff A."/>
            <person name="Ohm R.A."/>
            <person name="Martin F."/>
            <person name="Silar P."/>
            <person name="Natvig D.O."/>
            <person name="Lalanne C."/>
            <person name="Gautier V."/>
            <person name="Ament-Velasquez S.L."/>
            <person name="Kruys A."/>
            <person name="Hutchinson M.I."/>
            <person name="Powell A.J."/>
            <person name="Barry K."/>
            <person name="Miller A.N."/>
            <person name="Grigoriev I.V."/>
            <person name="Debuchy R."/>
            <person name="Gladieux P."/>
            <person name="Hiltunen Thoren M."/>
            <person name="Johannesson H."/>
        </authorList>
    </citation>
    <scope>NUCLEOTIDE SEQUENCE</scope>
    <source>
        <strain evidence="6">CBS 958.72</strain>
    </source>
</reference>
<name>A0AAE0NJJ0_9PEZI</name>
<dbReference type="Proteomes" id="UP001287356">
    <property type="component" value="Unassembled WGS sequence"/>
</dbReference>
<evidence type="ECO:0000313" key="7">
    <source>
        <dbReference type="Proteomes" id="UP001287356"/>
    </source>
</evidence>
<comment type="similarity">
    <text evidence="1">Belongs to the peptidase S28 family.</text>
</comment>
<evidence type="ECO:0000256" key="4">
    <source>
        <dbReference type="ARBA" id="ARBA00022801"/>
    </source>
</evidence>
<comment type="caution">
    <text evidence="6">The sequence shown here is derived from an EMBL/GenBank/DDBJ whole genome shotgun (WGS) entry which is preliminary data.</text>
</comment>
<evidence type="ECO:0000256" key="5">
    <source>
        <dbReference type="ARBA" id="ARBA00023180"/>
    </source>
</evidence>
<reference evidence="6" key="2">
    <citation type="submission" date="2023-06" db="EMBL/GenBank/DDBJ databases">
        <authorList>
            <consortium name="Lawrence Berkeley National Laboratory"/>
            <person name="Haridas S."/>
            <person name="Hensen N."/>
            <person name="Bonometti L."/>
            <person name="Westerberg I."/>
            <person name="Brannstrom I.O."/>
            <person name="Guillou S."/>
            <person name="Cros-Aarteil S."/>
            <person name="Calhoun S."/>
            <person name="Kuo A."/>
            <person name="Mondo S."/>
            <person name="Pangilinan J."/>
            <person name="Riley R."/>
            <person name="Labutti K."/>
            <person name="Andreopoulos B."/>
            <person name="Lipzen A."/>
            <person name="Chen C."/>
            <person name="Yanf M."/>
            <person name="Daum C."/>
            <person name="Ng V."/>
            <person name="Clum A."/>
            <person name="Steindorff A."/>
            <person name="Ohm R."/>
            <person name="Martin F."/>
            <person name="Silar P."/>
            <person name="Natvig D."/>
            <person name="Lalanne C."/>
            <person name="Gautier V."/>
            <person name="Ament-Velasquez S.L."/>
            <person name="Kruys A."/>
            <person name="Hutchinson M.I."/>
            <person name="Powell A.J."/>
            <person name="Barry K."/>
            <person name="Miller A.N."/>
            <person name="Grigoriev I.V."/>
            <person name="Debuchy R."/>
            <person name="Gladieux P."/>
            <person name="Thoren M.H."/>
            <person name="Johannesson H."/>
        </authorList>
    </citation>
    <scope>NUCLEOTIDE SEQUENCE</scope>
    <source>
        <strain evidence="6">CBS 958.72</strain>
    </source>
</reference>
<sequence>MKLSPGVTLPFAAWIAPKTALRGAPEVAALSDSSKGGPPPFFSKAEARPGVSCDWFTQPVDHDHPNGTLGTWTQQYCVSREWWAGPGSPVVIMTPGEVPMVGSVSPGLGYTFIDNTTMVGMYAQAIGAATVVLEHRFFGSSSPFDGMDSETLQYLTMEQAAADVVNFARTIVFPFDLNQSSVATKAPWVYWGASYSATLGSWIEHFHPGVFYAFHLSSATVEANSNNWYYYDAIREGINSKRNDTASVSGGCSLAFSNVVKFVDSFLLAPTRNATQVDALKQFFGATFPIEDDDFAYSLASPFRYWQETRGYRDILNMCDAVDFSDTQAVQDDILGTIPGVVTNYAAYFKQNFRDSTCTYFDVWGQEDPLWCLNTHDLLNPFFEARTLGNPWRTWYWLLCNEPIASWATGAPAGKLSLVSRKIDSTYWQRQCEMHFPETNGQEYGSAMGKTPDTLNKATGGWLRNSTRVVYTTGDCGGDNEGTGLTTCVRYSEFDPWRSTTMSSEIRPGGPLKSSDNVAVFLIKNAQHGDEAFTARGLESSRTRINPYVQEVQDKSVEIMKKWISQYKAPTAGT</sequence>
<dbReference type="InterPro" id="IPR029058">
    <property type="entry name" value="AB_hydrolase_fold"/>
</dbReference>
<dbReference type="AlphaFoldDB" id="A0AAE0NJJ0"/>
<proteinExistence type="inferred from homology"/>
<dbReference type="PANTHER" id="PTHR11010">
    <property type="entry name" value="PROTEASE S28 PRO-X CARBOXYPEPTIDASE-RELATED"/>
    <property type="match status" value="1"/>
</dbReference>
<keyword evidence="4" id="KW-0378">Hydrolase</keyword>